<dbReference type="OrthoDB" id="212263at2"/>
<dbReference type="RefSeq" id="WP_013627547.1">
    <property type="nucleotide sequence ID" value="NC_015174.1"/>
</dbReference>
<sequence length="128" mass="15219">MRRRYPSDVSDARWRLLESVLAEPERPGRPRSTNTREVVNALNYRWTTGCPWRMLPHDFPAWATVYCYFQRWRDDGRLRQIREVLLRKSPYVPLAETDRKQWATDEPVRSSREKRGSDSATRSPLRAG</sequence>
<dbReference type="STRING" id="756272.Plabr_1199"/>
<dbReference type="Pfam" id="PF13340">
    <property type="entry name" value="DUF4096"/>
    <property type="match status" value="1"/>
</dbReference>
<keyword evidence="4" id="KW-1185">Reference proteome</keyword>
<dbReference type="KEGG" id="pbs:Plabr_1199"/>
<dbReference type="InterPro" id="IPR025161">
    <property type="entry name" value="IS402-like_dom"/>
</dbReference>
<organism evidence="3 4">
    <name type="scientific">Rubinisphaera brasiliensis (strain ATCC 49424 / DSM 5305 / JCM 21570 / IAM 15109 / NBRC 103401 / IFAM 1448)</name>
    <name type="common">Planctomyces brasiliensis</name>
    <dbReference type="NCBI Taxonomy" id="756272"/>
    <lineage>
        <taxon>Bacteria</taxon>
        <taxon>Pseudomonadati</taxon>
        <taxon>Planctomycetota</taxon>
        <taxon>Planctomycetia</taxon>
        <taxon>Planctomycetales</taxon>
        <taxon>Planctomycetaceae</taxon>
        <taxon>Rubinisphaera</taxon>
    </lineage>
</organism>
<dbReference type="eggNOG" id="COG3293">
    <property type="taxonomic scope" value="Bacteria"/>
</dbReference>
<protein>
    <recommendedName>
        <fullName evidence="2">Insertion element IS402-like domain-containing protein</fullName>
    </recommendedName>
</protein>
<feature type="domain" description="Insertion element IS402-like" evidence="2">
    <location>
        <begin position="9"/>
        <end position="81"/>
    </location>
</feature>
<name>F0SLS3_RUBBR</name>
<dbReference type="Proteomes" id="UP000006860">
    <property type="component" value="Chromosome"/>
</dbReference>
<gene>
    <name evidence="3" type="ordered locus">Plabr_1199</name>
</gene>
<feature type="region of interest" description="Disordered" evidence="1">
    <location>
        <begin position="97"/>
        <end position="128"/>
    </location>
</feature>
<evidence type="ECO:0000256" key="1">
    <source>
        <dbReference type="SAM" id="MobiDB-lite"/>
    </source>
</evidence>
<dbReference type="PANTHER" id="PTHR30007">
    <property type="entry name" value="PHP DOMAIN PROTEIN"/>
    <property type="match status" value="1"/>
</dbReference>
<reference evidence="4" key="1">
    <citation type="submission" date="2011-02" db="EMBL/GenBank/DDBJ databases">
        <title>The complete genome of Planctomyces brasiliensis DSM 5305.</title>
        <authorList>
            <person name="Lucas S."/>
            <person name="Copeland A."/>
            <person name="Lapidus A."/>
            <person name="Bruce D."/>
            <person name="Goodwin L."/>
            <person name="Pitluck S."/>
            <person name="Kyrpides N."/>
            <person name="Mavromatis K."/>
            <person name="Pagani I."/>
            <person name="Ivanova N."/>
            <person name="Ovchinnikova G."/>
            <person name="Lu M."/>
            <person name="Detter J.C."/>
            <person name="Han C."/>
            <person name="Land M."/>
            <person name="Hauser L."/>
            <person name="Markowitz V."/>
            <person name="Cheng J.-F."/>
            <person name="Hugenholtz P."/>
            <person name="Woyke T."/>
            <person name="Wu D."/>
            <person name="Tindall B."/>
            <person name="Pomrenke H.G."/>
            <person name="Brambilla E."/>
            <person name="Klenk H.-P."/>
            <person name="Eisen J.A."/>
        </authorList>
    </citation>
    <scope>NUCLEOTIDE SEQUENCE [LARGE SCALE GENOMIC DNA]</scope>
    <source>
        <strain evidence="4">ATCC 49424 / DSM 5305 / JCM 21570 / IAM 15109 / NBRC 103401 / IFAM 1448</strain>
    </source>
</reference>
<dbReference type="PANTHER" id="PTHR30007:SF0">
    <property type="entry name" value="TRANSPOSASE"/>
    <property type="match status" value="1"/>
</dbReference>
<dbReference type="HOGENOM" id="CLU_1957919_0_0_0"/>
<dbReference type="EMBL" id="CP002546">
    <property type="protein sequence ID" value="ADY58814.1"/>
    <property type="molecule type" value="Genomic_DNA"/>
</dbReference>
<dbReference type="AlphaFoldDB" id="F0SLS3"/>
<evidence type="ECO:0000259" key="2">
    <source>
        <dbReference type="Pfam" id="PF13340"/>
    </source>
</evidence>
<evidence type="ECO:0000313" key="3">
    <source>
        <dbReference type="EMBL" id="ADY58814.1"/>
    </source>
</evidence>
<evidence type="ECO:0000313" key="4">
    <source>
        <dbReference type="Proteomes" id="UP000006860"/>
    </source>
</evidence>
<proteinExistence type="predicted"/>
<feature type="compositionally biased region" description="Basic and acidic residues" evidence="1">
    <location>
        <begin position="97"/>
        <end position="117"/>
    </location>
</feature>
<accession>F0SLS3</accession>